<sequence length="56" mass="6184">MRDPPGTRPARTGSAYEATTTTHLRMFIRTGTVANCEKKMEKKGEAKSSKLQTKNA</sequence>
<evidence type="ECO:0000256" key="1">
    <source>
        <dbReference type="SAM" id="MobiDB-lite"/>
    </source>
</evidence>
<name>A0A518ASY5_9BACT</name>
<feature type="region of interest" description="Disordered" evidence="1">
    <location>
        <begin position="1"/>
        <end position="22"/>
    </location>
</feature>
<dbReference type="AlphaFoldDB" id="A0A518ASY5"/>
<accession>A0A518ASY5</accession>
<dbReference type="KEGG" id="amuc:Pan181_40570"/>
<protein>
    <submittedName>
        <fullName evidence="2">Uncharacterized protein</fullName>
    </submittedName>
</protein>
<evidence type="ECO:0000313" key="3">
    <source>
        <dbReference type="Proteomes" id="UP000315750"/>
    </source>
</evidence>
<reference evidence="2 3" key="1">
    <citation type="submission" date="2019-02" db="EMBL/GenBank/DDBJ databases">
        <title>Deep-cultivation of Planctomycetes and their phenomic and genomic characterization uncovers novel biology.</title>
        <authorList>
            <person name="Wiegand S."/>
            <person name="Jogler M."/>
            <person name="Boedeker C."/>
            <person name="Pinto D."/>
            <person name="Vollmers J."/>
            <person name="Rivas-Marin E."/>
            <person name="Kohn T."/>
            <person name="Peeters S.H."/>
            <person name="Heuer A."/>
            <person name="Rast P."/>
            <person name="Oberbeckmann S."/>
            <person name="Bunk B."/>
            <person name="Jeske O."/>
            <person name="Meyerdierks A."/>
            <person name="Storesund J.E."/>
            <person name="Kallscheuer N."/>
            <person name="Luecker S."/>
            <person name="Lage O.M."/>
            <person name="Pohl T."/>
            <person name="Merkel B.J."/>
            <person name="Hornburger P."/>
            <person name="Mueller R.-W."/>
            <person name="Bruemmer F."/>
            <person name="Labrenz M."/>
            <person name="Spormann A.M."/>
            <person name="Op den Camp H."/>
            <person name="Overmann J."/>
            <person name="Amann R."/>
            <person name="Jetten M.S.M."/>
            <person name="Mascher T."/>
            <person name="Medema M.H."/>
            <person name="Devos D.P."/>
            <person name="Kaster A.-K."/>
            <person name="Ovreas L."/>
            <person name="Rohde M."/>
            <person name="Galperin M.Y."/>
            <person name="Jogler C."/>
        </authorList>
    </citation>
    <scope>NUCLEOTIDE SEQUENCE [LARGE SCALE GENOMIC DNA]</scope>
    <source>
        <strain evidence="2 3">Pan181</strain>
    </source>
</reference>
<keyword evidence="3" id="KW-1185">Reference proteome</keyword>
<evidence type="ECO:0000313" key="2">
    <source>
        <dbReference type="EMBL" id="QDU57834.1"/>
    </source>
</evidence>
<dbReference type="Proteomes" id="UP000315750">
    <property type="component" value="Chromosome"/>
</dbReference>
<gene>
    <name evidence="2" type="ORF">Pan181_40570</name>
</gene>
<dbReference type="EMBL" id="CP036278">
    <property type="protein sequence ID" value="QDU57834.1"/>
    <property type="molecule type" value="Genomic_DNA"/>
</dbReference>
<proteinExistence type="predicted"/>
<organism evidence="2 3">
    <name type="scientific">Aeoliella mucimassa</name>
    <dbReference type="NCBI Taxonomy" id="2527972"/>
    <lineage>
        <taxon>Bacteria</taxon>
        <taxon>Pseudomonadati</taxon>
        <taxon>Planctomycetota</taxon>
        <taxon>Planctomycetia</taxon>
        <taxon>Pirellulales</taxon>
        <taxon>Lacipirellulaceae</taxon>
        <taxon>Aeoliella</taxon>
    </lineage>
</organism>